<dbReference type="InterPro" id="IPR011993">
    <property type="entry name" value="PH-like_dom_sf"/>
</dbReference>
<dbReference type="EMBL" id="JALJOS010000060">
    <property type="protein sequence ID" value="KAK9818567.1"/>
    <property type="molecule type" value="Genomic_DNA"/>
</dbReference>
<evidence type="ECO:0000256" key="1">
    <source>
        <dbReference type="SAM" id="MobiDB-lite"/>
    </source>
</evidence>
<dbReference type="InterPro" id="IPR001849">
    <property type="entry name" value="PH_domain"/>
</dbReference>
<evidence type="ECO:0000259" key="2">
    <source>
        <dbReference type="PROSITE" id="PS50003"/>
    </source>
</evidence>
<keyword evidence="4" id="KW-1185">Reference proteome</keyword>
<sequence>MVLPRIGSPEHNKQGHSGILSPKRAVNKPAWTNQQRASGSTWAPRQSLKASQECSSASRDPGRLRLTFLEARLLEPAMGLAQDGQTVQKEVFFMARLMAGQVPTSTQHTSSTQCSASCSHVGSVVTNPIYAPSGDTMQTQDLTSQDLTSAAMMASAAEAATDPHWRHTMVFDVPDRADALVVQLRQPLVAPERPVLQEAAGLQTSSMRQDSLLARVSARMVSWTSASANSFTSLAGPSWNRENQVPTSTGPPNLDLLTNSCLLGGARIPLHLVQVDAPGQQILPLYSSTRQLIGMVQLACAHTRCLREGWLEVRKRRRIAGWSSWKMRWAEVLQDGTFAIYKSASKRTNDLSKSFSMGDVDGLHMSAARRAQLGKEACILLELRDQPSKVLALRAVNADDTAAWMSICQGLQSSNSTKSLRESRGDLQGLRGLTGRNTDLLLKRLCHRGDRCYPRIWQQKRSPQSKAFYDCWKSYCLKEHFKFGEALMLRICLARGHKSDALLPGLRIRIVAAGLQKFEWRPGSSLQLQALTKRIHSEVEYARWSEYHLTWQDRNDVQQDFEQVAAAWKQQPSDVEIRLDLLSKPFNNLLLNHGLEALGFDAAYPIAASPFDNPEAELPQQIMVADASRTVQCMLWEVYRMLICECKRDDPSAAQGQALAQTAAAREDWACIHCHMKRKCAELDTELQVPSTTFLTNGKVYQFYRYYPELCAEEPRRLVKSDP</sequence>
<dbReference type="CDD" id="cd00821">
    <property type="entry name" value="PH"/>
    <property type="match status" value="1"/>
</dbReference>
<dbReference type="SMART" id="SM00233">
    <property type="entry name" value="PH"/>
    <property type="match status" value="1"/>
</dbReference>
<dbReference type="PROSITE" id="PS50003">
    <property type="entry name" value="PH_DOMAIN"/>
    <property type="match status" value="1"/>
</dbReference>
<accession>A0AAW1QAJ0</accession>
<gene>
    <name evidence="3" type="ORF">WJX74_010868</name>
</gene>
<reference evidence="3 4" key="1">
    <citation type="journal article" date="2024" name="Nat. Commun.">
        <title>Phylogenomics reveals the evolutionary origins of lichenization in chlorophyte algae.</title>
        <authorList>
            <person name="Puginier C."/>
            <person name="Libourel C."/>
            <person name="Otte J."/>
            <person name="Skaloud P."/>
            <person name="Haon M."/>
            <person name="Grisel S."/>
            <person name="Petersen M."/>
            <person name="Berrin J.G."/>
            <person name="Delaux P.M."/>
            <person name="Dal Grande F."/>
            <person name="Keller J."/>
        </authorList>
    </citation>
    <scope>NUCLEOTIDE SEQUENCE [LARGE SCALE GENOMIC DNA]</scope>
    <source>
        <strain evidence="3 4">SAG 2145</strain>
    </source>
</reference>
<name>A0AAW1QAJ0_9CHLO</name>
<feature type="region of interest" description="Disordered" evidence="1">
    <location>
        <begin position="1"/>
        <end position="59"/>
    </location>
</feature>
<feature type="compositionally biased region" description="Polar residues" evidence="1">
    <location>
        <begin position="30"/>
        <end position="58"/>
    </location>
</feature>
<dbReference type="Gene3D" id="2.30.29.30">
    <property type="entry name" value="Pleckstrin-homology domain (PH domain)/Phosphotyrosine-binding domain (PTB)"/>
    <property type="match status" value="1"/>
</dbReference>
<dbReference type="SUPFAM" id="SSF50729">
    <property type="entry name" value="PH domain-like"/>
    <property type="match status" value="1"/>
</dbReference>
<organism evidence="3 4">
    <name type="scientific">Apatococcus lobatus</name>
    <dbReference type="NCBI Taxonomy" id="904363"/>
    <lineage>
        <taxon>Eukaryota</taxon>
        <taxon>Viridiplantae</taxon>
        <taxon>Chlorophyta</taxon>
        <taxon>core chlorophytes</taxon>
        <taxon>Trebouxiophyceae</taxon>
        <taxon>Chlorellales</taxon>
        <taxon>Chlorellaceae</taxon>
        <taxon>Apatococcus</taxon>
    </lineage>
</organism>
<dbReference type="AlphaFoldDB" id="A0AAW1QAJ0"/>
<proteinExistence type="predicted"/>
<protein>
    <recommendedName>
        <fullName evidence="2">PH domain-containing protein</fullName>
    </recommendedName>
</protein>
<feature type="domain" description="PH" evidence="2">
    <location>
        <begin position="304"/>
        <end position="413"/>
    </location>
</feature>
<evidence type="ECO:0000313" key="3">
    <source>
        <dbReference type="EMBL" id="KAK9818567.1"/>
    </source>
</evidence>
<evidence type="ECO:0000313" key="4">
    <source>
        <dbReference type="Proteomes" id="UP001438707"/>
    </source>
</evidence>
<comment type="caution">
    <text evidence="3">The sequence shown here is derived from an EMBL/GenBank/DDBJ whole genome shotgun (WGS) entry which is preliminary data.</text>
</comment>
<dbReference type="Proteomes" id="UP001438707">
    <property type="component" value="Unassembled WGS sequence"/>
</dbReference>